<feature type="region of interest" description="Disordered" evidence="1">
    <location>
        <begin position="108"/>
        <end position="161"/>
    </location>
</feature>
<name>A0ABR3JTW7_9AGAR</name>
<keyword evidence="5" id="KW-1185">Reference proteome</keyword>
<organism evidence="4 5">
    <name type="scientific">Hohenbuehelia grisea</name>
    <dbReference type="NCBI Taxonomy" id="104357"/>
    <lineage>
        <taxon>Eukaryota</taxon>
        <taxon>Fungi</taxon>
        <taxon>Dikarya</taxon>
        <taxon>Basidiomycota</taxon>
        <taxon>Agaricomycotina</taxon>
        <taxon>Agaricomycetes</taxon>
        <taxon>Agaricomycetidae</taxon>
        <taxon>Agaricales</taxon>
        <taxon>Pleurotineae</taxon>
        <taxon>Pleurotaceae</taxon>
        <taxon>Hohenbuehelia</taxon>
    </lineage>
</organism>
<protein>
    <recommendedName>
        <fullName evidence="3">DUF6535 domain-containing protein</fullName>
    </recommendedName>
</protein>
<feature type="transmembrane region" description="Helical" evidence="2">
    <location>
        <begin position="388"/>
        <end position="412"/>
    </location>
</feature>
<feature type="transmembrane region" description="Helical" evidence="2">
    <location>
        <begin position="355"/>
        <end position="382"/>
    </location>
</feature>
<evidence type="ECO:0000259" key="3">
    <source>
        <dbReference type="Pfam" id="PF20153"/>
    </source>
</evidence>
<sequence length="1067" mass="117772">MLLSRVSTFSTLLSPGLPSPLTKLSSTVNLLQMSSAPPAQEKLAPSILSSSNGLQAGHSQLSQPPGHTFLGEFFAEAEHLTGEEGVRQSLFAENIDPQERVPLGLLDELPRPISPTQRTRSVRAASEEKQQTESVHSDCSEDAASAAPAPPFTSNRPEAFGHTTFGLKRKHGYGKPAAGPADPRDYENKYPDDPMYEELAENARVWRVYLDEVADFDADMVEKSSDGLDLLLVFAGLFSAVLTTFVAQTSQSLSTDYSAVSASLLTELVSIQRAIANGASVVDISRSETTSGPSRGDTWVNGLWFIGLTLSLSTALLAVLVRQWLHQYTAVTSGTSRDRSLIRQYRYDGLMKWRVPLVISLLPVILHVALCLFLAGLVIFLIPLNNLMAWAVGFITCIVYAIYAITNVLPLVDPQCPYRTPFSGILHGIIGSVRRLLFSSLSVVSYSFYHLRHTILIAIKSLTLPHQHSRFSSNLPPRRASGFRKLLSLKETERNAATTEEMGVRAIVWLLDSTSNPPATSIALQSLGAFSSKCLQQLPHLLTGTASAIENAMISIGYPIKNPVKISVEHERLKRLLRSRHAIGTLDPSTIPEPLDGYCDPLQDAFSAMSCLLWYNRICNSSSPRTWVFQDLVLNLIDPQTPDIILPQHFWETLQCASDAQHLTLLRSSPVRLLQLYRFAFPSPSPLWLEGGLELPFHVKLTQPPQALMQHLAVSLALKSQGNREDPRSVEGILEALIIISNGIWASLQDVPPHGYYDALYPLAAVWQALTSKCCNADISRPLSESLSNHAVFIIRSLLRLGYPSYLPKFLYEAVHTMGCKVESLTYVELFKDQAAGQTWQGQMVKVLDGARLWVKALEANTTEAYTYLISQDLLSNPQDKSINMPTKHYLYYLMVLPAFVKGLARHSLPPEILDRCHAYLFQPDHLYAACAGAGAVFAKSESLDARERLKETVLALVNLDPKHPFWADHVAYLNNHAIPSPGSSSTASCPPNVSSTDQERPHVLEAFQIVDEYLESLKNGETQAEMRVAEQPLAQTRGLSKLMTIFRPRSKEEMSLGFATQAEGMA</sequence>
<keyword evidence="2" id="KW-0472">Membrane</keyword>
<gene>
    <name evidence="4" type="ORF">HGRIS_014590</name>
</gene>
<dbReference type="Pfam" id="PF20153">
    <property type="entry name" value="DUF6535"/>
    <property type="match status" value="1"/>
</dbReference>
<evidence type="ECO:0000256" key="2">
    <source>
        <dbReference type="SAM" id="Phobius"/>
    </source>
</evidence>
<comment type="caution">
    <text evidence="4">The sequence shown here is derived from an EMBL/GenBank/DDBJ whole genome shotgun (WGS) entry which is preliminary data.</text>
</comment>
<accession>A0ABR3JTW7</accession>
<evidence type="ECO:0000313" key="4">
    <source>
        <dbReference type="EMBL" id="KAL0959329.1"/>
    </source>
</evidence>
<feature type="transmembrane region" description="Helical" evidence="2">
    <location>
        <begin position="230"/>
        <end position="247"/>
    </location>
</feature>
<feature type="transmembrane region" description="Helical" evidence="2">
    <location>
        <begin position="424"/>
        <end position="449"/>
    </location>
</feature>
<feature type="domain" description="DUF6535" evidence="3">
    <location>
        <begin position="206"/>
        <end position="382"/>
    </location>
</feature>
<proteinExistence type="predicted"/>
<keyword evidence="2" id="KW-0812">Transmembrane</keyword>
<evidence type="ECO:0000313" key="5">
    <source>
        <dbReference type="Proteomes" id="UP001556367"/>
    </source>
</evidence>
<reference evidence="5" key="1">
    <citation type="submission" date="2024-06" db="EMBL/GenBank/DDBJ databases">
        <title>Multi-omics analyses provide insights into the biosynthesis of the anticancer antibiotic pleurotin in Hohenbuehelia grisea.</title>
        <authorList>
            <person name="Weaver J.A."/>
            <person name="Alberti F."/>
        </authorList>
    </citation>
    <scope>NUCLEOTIDE SEQUENCE [LARGE SCALE GENOMIC DNA]</scope>
    <source>
        <strain evidence="5">T-177</strain>
    </source>
</reference>
<dbReference type="EMBL" id="JASNQZ010000003">
    <property type="protein sequence ID" value="KAL0959329.1"/>
    <property type="molecule type" value="Genomic_DNA"/>
</dbReference>
<dbReference type="Proteomes" id="UP001556367">
    <property type="component" value="Unassembled WGS sequence"/>
</dbReference>
<dbReference type="InterPro" id="IPR045338">
    <property type="entry name" value="DUF6535"/>
</dbReference>
<feature type="transmembrane region" description="Helical" evidence="2">
    <location>
        <begin position="302"/>
        <end position="321"/>
    </location>
</feature>
<keyword evidence="2" id="KW-1133">Transmembrane helix</keyword>
<feature type="compositionally biased region" description="Basic and acidic residues" evidence="1">
    <location>
        <begin position="125"/>
        <end position="139"/>
    </location>
</feature>
<evidence type="ECO:0000256" key="1">
    <source>
        <dbReference type="SAM" id="MobiDB-lite"/>
    </source>
</evidence>